<dbReference type="SUPFAM" id="SSF159238">
    <property type="entry name" value="SO1590-like"/>
    <property type="match status" value="1"/>
</dbReference>
<dbReference type="InterPro" id="IPR023159">
    <property type="entry name" value="SO1590-like_sf"/>
</dbReference>
<dbReference type="Proteomes" id="UP001370348">
    <property type="component" value="Chromosome"/>
</dbReference>
<dbReference type="Gene3D" id="2.40.350.10">
    <property type="entry name" value="SO1590-like"/>
    <property type="match status" value="1"/>
</dbReference>
<reference evidence="1 2" key="1">
    <citation type="submission" date="2021-12" db="EMBL/GenBank/DDBJ databases">
        <title>Discovery of the Pendulisporaceae a myxobacterial family with distinct sporulation behavior and unique specialized metabolism.</title>
        <authorList>
            <person name="Garcia R."/>
            <person name="Popoff A."/>
            <person name="Bader C.D."/>
            <person name="Loehr J."/>
            <person name="Walesch S."/>
            <person name="Walt C."/>
            <person name="Boldt J."/>
            <person name="Bunk B."/>
            <person name="Haeckl F.J.F.P.J."/>
            <person name="Gunesch A.P."/>
            <person name="Birkelbach J."/>
            <person name="Nuebel U."/>
            <person name="Pietschmann T."/>
            <person name="Bach T."/>
            <person name="Mueller R."/>
        </authorList>
    </citation>
    <scope>NUCLEOTIDE SEQUENCE [LARGE SCALE GENOMIC DNA]</scope>
    <source>
        <strain evidence="1 2">MSr11954</strain>
    </source>
</reference>
<organism evidence="1 2">
    <name type="scientific">Pendulispora albinea</name>
    <dbReference type="NCBI Taxonomy" id="2741071"/>
    <lineage>
        <taxon>Bacteria</taxon>
        <taxon>Pseudomonadati</taxon>
        <taxon>Myxococcota</taxon>
        <taxon>Myxococcia</taxon>
        <taxon>Myxococcales</taxon>
        <taxon>Sorangiineae</taxon>
        <taxon>Pendulisporaceae</taxon>
        <taxon>Pendulispora</taxon>
    </lineage>
</organism>
<evidence type="ECO:0000313" key="2">
    <source>
        <dbReference type="Proteomes" id="UP001370348"/>
    </source>
</evidence>
<protein>
    <submittedName>
        <fullName evidence="1">DUF3224 domain-containing protein</fullName>
    </submittedName>
</protein>
<sequence length="134" mass="14137">MSQSARGTFHVTMNAEPPYDVAEGAKLGRVSITKQFQGDLEASSTVQMLSAVSEVKGSAGYVAIERVTGALHGRRGSFVLQHSGTMNRGKASLVVMVVPDSGTAELRGIAGTLAIDIVDGKHFYTFEYTLEGSA</sequence>
<name>A0ABZ2M4G1_9BACT</name>
<evidence type="ECO:0000313" key="1">
    <source>
        <dbReference type="EMBL" id="WXB16196.1"/>
    </source>
</evidence>
<keyword evidence="2" id="KW-1185">Reference proteome</keyword>
<dbReference type="InterPro" id="IPR021607">
    <property type="entry name" value="DUF3224"/>
</dbReference>
<dbReference type="Pfam" id="PF11528">
    <property type="entry name" value="DUF3224"/>
    <property type="match status" value="1"/>
</dbReference>
<dbReference type="EMBL" id="CP089984">
    <property type="protein sequence ID" value="WXB16196.1"/>
    <property type="molecule type" value="Genomic_DNA"/>
</dbReference>
<proteinExistence type="predicted"/>
<accession>A0ABZ2M4G1</accession>
<gene>
    <name evidence="1" type="ORF">LZC94_02725</name>
</gene>
<dbReference type="RefSeq" id="WP_394825825.1">
    <property type="nucleotide sequence ID" value="NZ_CP089984.1"/>
</dbReference>